<evidence type="ECO:0000256" key="1">
    <source>
        <dbReference type="SAM" id="MobiDB-lite"/>
    </source>
</evidence>
<gene>
    <name evidence="3" type="ORF">SPBR_00477</name>
</gene>
<dbReference type="SMART" id="SM00717">
    <property type="entry name" value="SANT"/>
    <property type="match status" value="1"/>
</dbReference>
<protein>
    <submittedName>
        <fullName evidence="3">MYB DNA-binding protein domain-containing protein</fullName>
    </submittedName>
</protein>
<dbReference type="EMBL" id="AWTV01000008">
    <property type="protein sequence ID" value="KIH90498.1"/>
    <property type="molecule type" value="Genomic_DNA"/>
</dbReference>
<evidence type="ECO:0000259" key="2">
    <source>
        <dbReference type="PROSITE" id="PS50090"/>
    </source>
</evidence>
<dbReference type="InterPro" id="IPR009057">
    <property type="entry name" value="Homeodomain-like_sf"/>
</dbReference>
<dbReference type="GO" id="GO:0003677">
    <property type="term" value="F:DNA binding"/>
    <property type="evidence" value="ECO:0007669"/>
    <property type="project" value="UniProtKB-KW"/>
</dbReference>
<reference evidence="3 4" key="1">
    <citation type="journal article" date="2014" name="BMC Genomics">
        <title>Comparative genomics of the major fungal agents of human and animal Sporotrichosis: Sporothrix schenckii and Sporothrix brasiliensis.</title>
        <authorList>
            <person name="Teixeira M.M."/>
            <person name="de Almeida L.G."/>
            <person name="Kubitschek-Barreira P."/>
            <person name="Alves F.L."/>
            <person name="Kioshima E.S."/>
            <person name="Abadio A.K."/>
            <person name="Fernandes L."/>
            <person name="Derengowski L.S."/>
            <person name="Ferreira K.S."/>
            <person name="Souza R.C."/>
            <person name="Ruiz J.C."/>
            <person name="de Andrade N.C."/>
            <person name="Paes H.C."/>
            <person name="Nicola A.M."/>
            <person name="Albuquerque P."/>
            <person name="Gerber A.L."/>
            <person name="Martins V.P."/>
            <person name="Peconick L.D."/>
            <person name="Neto A.V."/>
            <person name="Chaucanez C.B."/>
            <person name="Silva P.A."/>
            <person name="Cunha O.L."/>
            <person name="de Oliveira F.F."/>
            <person name="dos Santos T.C."/>
            <person name="Barros A.L."/>
            <person name="Soares M.A."/>
            <person name="de Oliveira L.M."/>
            <person name="Marini M.M."/>
            <person name="Villalobos-Duno H."/>
            <person name="Cunha M.M."/>
            <person name="de Hoog S."/>
            <person name="da Silveira J.F."/>
            <person name="Henrissat B."/>
            <person name="Nino-Vega G.A."/>
            <person name="Cisalpino P.S."/>
            <person name="Mora-Montes H.M."/>
            <person name="Almeida S.R."/>
            <person name="Stajich J.E."/>
            <person name="Lopes-Bezerra L.M."/>
            <person name="Vasconcelos A.T."/>
            <person name="Felipe M.S."/>
        </authorList>
    </citation>
    <scope>NUCLEOTIDE SEQUENCE [LARGE SCALE GENOMIC DNA]</scope>
    <source>
        <strain evidence="3 4">5110</strain>
    </source>
</reference>
<organism evidence="3 4">
    <name type="scientific">Sporothrix brasiliensis 5110</name>
    <dbReference type="NCBI Taxonomy" id="1398154"/>
    <lineage>
        <taxon>Eukaryota</taxon>
        <taxon>Fungi</taxon>
        <taxon>Dikarya</taxon>
        <taxon>Ascomycota</taxon>
        <taxon>Pezizomycotina</taxon>
        <taxon>Sordariomycetes</taxon>
        <taxon>Sordariomycetidae</taxon>
        <taxon>Ophiostomatales</taxon>
        <taxon>Ophiostomataceae</taxon>
        <taxon>Sporothrix</taxon>
    </lineage>
</organism>
<dbReference type="CDD" id="cd00167">
    <property type="entry name" value="SANT"/>
    <property type="match status" value="1"/>
</dbReference>
<evidence type="ECO:0000313" key="3">
    <source>
        <dbReference type="EMBL" id="KIH90498.1"/>
    </source>
</evidence>
<feature type="region of interest" description="Disordered" evidence="1">
    <location>
        <begin position="16"/>
        <end position="58"/>
    </location>
</feature>
<dbReference type="Proteomes" id="UP000031575">
    <property type="component" value="Unassembled WGS sequence"/>
</dbReference>
<dbReference type="VEuPathDB" id="FungiDB:SPBR_00477"/>
<feature type="region of interest" description="Disordered" evidence="1">
    <location>
        <begin position="211"/>
        <end position="319"/>
    </location>
</feature>
<evidence type="ECO:0000313" key="4">
    <source>
        <dbReference type="Proteomes" id="UP000031575"/>
    </source>
</evidence>
<feature type="compositionally biased region" description="Low complexity" evidence="1">
    <location>
        <begin position="169"/>
        <end position="178"/>
    </location>
</feature>
<keyword evidence="3" id="KW-0238">DNA-binding</keyword>
<feature type="compositionally biased region" description="Basic and acidic residues" evidence="1">
    <location>
        <begin position="17"/>
        <end position="27"/>
    </location>
</feature>
<dbReference type="SUPFAM" id="SSF46689">
    <property type="entry name" value="Homeodomain-like"/>
    <property type="match status" value="1"/>
</dbReference>
<dbReference type="PROSITE" id="PS50090">
    <property type="entry name" value="MYB_LIKE"/>
    <property type="match status" value="1"/>
</dbReference>
<name>A0A0C2FHE1_9PEZI</name>
<dbReference type="HOGENOM" id="CLU_039317_0_1_1"/>
<dbReference type="Gene3D" id="1.10.10.60">
    <property type="entry name" value="Homeodomain-like"/>
    <property type="match status" value="1"/>
</dbReference>
<feature type="domain" description="Myb-like" evidence="2">
    <location>
        <begin position="310"/>
        <end position="360"/>
    </location>
</feature>
<feature type="compositionally biased region" description="Polar residues" evidence="1">
    <location>
        <begin position="82"/>
        <end position="98"/>
    </location>
</feature>
<dbReference type="Pfam" id="PF13921">
    <property type="entry name" value="Myb_DNA-bind_6"/>
    <property type="match status" value="1"/>
</dbReference>
<proteinExistence type="predicted"/>
<keyword evidence="4" id="KW-1185">Reference proteome</keyword>
<dbReference type="GeneID" id="63673717"/>
<accession>A0A0C2FHE1</accession>
<dbReference type="OrthoDB" id="2143914at2759"/>
<feature type="compositionally biased region" description="Polar residues" evidence="1">
    <location>
        <begin position="33"/>
        <end position="58"/>
    </location>
</feature>
<feature type="compositionally biased region" description="Basic residues" evidence="1">
    <location>
        <begin position="141"/>
        <end position="158"/>
    </location>
</feature>
<comment type="caution">
    <text evidence="3">The sequence shown here is derived from an EMBL/GenBank/DDBJ whole genome shotgun (WGS) entry which is preliminary data.</text>
</comment>
<feature type="region of interest" description="Disordered" evidence="1">
    <location>
        <begin position="75"/>
        <end position="194"/>
    </location>
</feature>
<sequence>MRSFFESHFSHSLTVRNAEDVHQAAERPHRRQSQASNNGNNVCPGSNTSPATSQSGSLWRNPCIEDTLASNYRVGSDYNVDYSPQDSHPGEQQHSQAPQVYEPQQHHSRPSLHHIGTGTSLHDTTAAAHHHQQQQQQQQQSHHHTMSHHHAAAAHHPHQVLMDPSQMGAHHAAAAAARHLGHHPGQAHYGAPVPSPHAVVTPLYPGLTAGPVGTTAGVKRTRPEDLDLSVSGMPDLEQSDLDSMGAYGQPTGTPQQATPQSLPPTHHHHRLPDTGPPSKMMRRDGEGGGGGGGGAPSVVGQAGMPPPAPRPRGPKLKFTPEDDQLLIDLKENKSLTWKQIADFFPGRSSGTLQVRYCTKLKAKTTQWTDETDQKLRTALQDYENEKWRIVANKQEPILGLGTPRSTLSSSSSSSSSIINSTFISNSNSSITTHINNTHISCHTSNIIHNNLPDYPAACSPSSCSPSTSAMLAFNLTFATSHTPT</sequence>
<dbReference type="AlphaFoldDB" id="A0A0C2FHE1"/>
<feature type="compositionally biased region" description="Low complexity" evidence="1">
    <location>
        <begin position="248"/>
        <end position="260"/>
    </location>
</feature>
<dbReference type="RefSeq" id="XP_040618508.1">
    <property type="nucleotide sequence ID" value="XM_040758796.1"/>
</dbReference>
<dbReference type="InterPro" id="IPR001005">
    <property type="entry name" value="SANT/Myb"/>
</dbReference>